<name>A0A3V6Q9B0_SALMO</name>
<comment type="caution">
    <text evidence="1">The sequence shown here is derived from an EMBL/GenBank/DDBJ whole genome shotgun (WGS) entry which is preliminary data.</text>
</comment>
<dbReference type="RefSeq" id="WP_016062819.1">
    <property type="nucleotide sequence ID" value="NZ_JAMBWY010000004.1"/>
</dbReference>
<reference evidence="1" key="1">
    <citation type="submission" date="2018-07" db="EMBL/GenBank/DDBJ databases">
        <authorList>
            <consortium name="PulseNet: The National Subtyping Network for Foodborne Disease Surveillance"/>
            <person name="Tarr C.L."/>
            <person name="Trees E."/>
            <person name="Katz L.S."/>
            <person name="Carleton-Romer H.A."/>
            <person name="Stroika S."/>
            <person name="Kucerova Z."/>
            <person name="Roache K.F."/>
            <person name="Sabol A.L."/>
            <person name="Besser J."/>
            <person name="Gerner-Smidt P."/>
        </authorList>
    </citation>
    <scope>NUCLEOTIDE SEQUENCE</scope>
    <source>
        <strain evidence="1">PNUSAS007847</strain>
    </source>
</reference>
<evidence type="ECO:0000313" key="1">
    <source>
        <dbReference type="EMBL" id="EDF3745311.1"/>
    </source>
</evidence>
<organism evidence="1">
    <name type="scientific">Salmonella montevideo</name>
    <dbReference type="NCBI Taxonomy" id="115981"/>
    <lineage>
        <taxon>Bacteria</taxon>
        <taxon>Pseudomonadati</taxon>
        <taxon>Pseudomonadota</taxon>
        <taxon>Gammaproteobacteria</taxon>
        <taxon>Enterobacterales</taxon>
        <taxon>Enterobacteriaceae</taxon>
        <taxon>Salmonella</taxon>
    </lineage>
</organism>
<proteinExistence type="predicted"/>
<gene>
    <name evidence="1" type="ORF">BZ049_05590</name>
</gene>
<accession>A0A3V6Q9B0</accession>
<dbReference type="EMBL" id="AAMAPH010000003">
    <property type="protein sequence ID" value="EDF3745311.1"/>
    <property type="molecule type" value="Genomic_DNA"/>
</dbReference>
<dbReference type="AlphaFoldDB" id="A0A3V6Q9B0"/>
<protein>
    <submittedName>
        <fullName evidence="1">Uncharacterized protein</fullName>
    </submittedName>
</protein>
<sequence length="68" mass="7422">MTLEQRVEALEKTVKVLAGRDFAVDGGRVFINEAFIQEGATKAARKQAAICFYMLSLGIKPDVTPSGY</sequence>